<comment type="function">
    <text evidence="10">Hydrolyzes the pyrophosphate bond of UDP-2,3-diacylglucosamine to yield 2,3-diacylglucosamine 1-phosphate (lipid X) and UMP by catalyzing the attack of water at the alpha-P atom. Involved in the biosynthesis of lipid A, a phosphorylated glycolipid that anchors the lipopolysaccharide to the outer membrane of the cell.</text>
</comment>
<keyword evidence="1 10" id="KW-1003">Cell membrane</keyword>
<organism evidence="15 16">
    <name type="scientific">Vreelandella aquamarina</name>
    <dbReference type="NCBI Taxonomy" id="77097"/>
    <lineage>
        <taxon>Bacteria</taxon>
        <taxon>Pseudomonadati</taxon>
        <taxon>Pseudomonadota</taxon>
        <taxon>Gammaproteobacteria</taxon>
        <taxon>Oceanospirillales</taxon>
        <taxon>Halomonadaceae</taxon>
        <taxon>Vreelandella</taxon>
    </lineage>
</organism>
<comment type="catalytic activity">
    <reaction evidence="10">
        <text>UDP-2-N,3-O-bis[(3R)-3-hydroxytetradecanoyl]-alpha-D-glucosamine + H2O = 2-N,3-O-bis[(3R)-3-hydroxytetradecanoyl]-alpha-D-glucosaminyl 1-phosphate + UMP + 2 H(+)</text>
        <dbReference type="Rhea" id="RHEA:25213"/>
        <dbReference type="ChEBI" id="CHEBI:15377"/>
        <dbReference type="ChEBI" id="CHEBI:15378"/>
        <dbReference type="ChEBI" id="CHEBI:57865"/>
        <dbReference type="ChEBI" id="CHEBI:57957"/>
        <dbReference type="ChEBI" id="CHEBI:78847"/>
        <dbReference type="EC" id="3.6.1.54"/>
    </reaction>
</comment>
<dbReference type="GeneID" id="97277705"/>
<evidence type="ECO:0000259" key="11">
    <source>
        <dbReference type="Pfam" id="PF00149"/>
    </source>
</evidence>
<feature type="binding site" evidence="10">
    <location>
        <position position="166"/>
    </location>
    <ligand>
        <name>substrate</name>
    </ligand>
</feature>
<evidence type="ECO:0000256" key="4">
    <source>
        <dbReference type="ARBA" id="ARBA00022556"/>
    </source>
</evidence>
<keyword evidence="4 10" id="KW-0441">Lipid A biosynthesis</keyword>
<feature type="binding site" evidence="10">
    <location>
        <position position="85"/>
    </location>
    <ligand>
        <name>Mn(2+)</name>
        <dbReference type="ChEBI" id="CHEBI:29035"/>
        <label>2</label>
    </ligand>
</feature>
<dbReference type="EMBL" id="FSQX01000001">
    <property type="protein sequence ID" value="SIN64247.1"/>
    <property type="molecule type" value="Genomic_DNA"/>
</dbReference>
<dbReference type="InterPro" id="IPR043461">
    <property type="entry name" value="LpxH-like"/>
</dbReference>
<dbReference type="UniPathway" id="UPA00359">
    <property type="reaction ID" value="UER00480"/>
</dbReference>
<dbReference type="Proteomes" id="UP000199493">
    <property type="component" value="Unassembled WGS sequence"/>
</dbReference>
<dbReference type="InterPro" id="IPR004843">
    <property type="entry name" value="Calcineurin-like_PHP"/>
</dbReference>
<comment type="similarity">
    <text evidence="10">Belongs to the LpxH family.</text>
</comment>
<evidence type="ECO:0000313" key="18">
    <source>
        <dbReference type="Proteomes" id="UP000501053"/>
    </source>
</evidence>
<evidence type="ECO:0000256" key="10">
    <source>
        <dbReference type="HAMAP-Rule" id="MF_00575"/>
    </source>
</evidence>
<keyword evidence="6 10" id="KW-0378">Hydrolase</keyword>
<feature type="binding site" evidence="10">
    <location>
        <begin position="85"/>
        <end position="86"/>
    </location>
    <ligand>
        <name>substrate</name>
    </ligand>
</feature>
<gene>
    <name evidence="10 12" type="primary">lpxH</name>
    <name evidence="13" type="ORF">HMEPL2_06110</name>
    <name evidence="12" type="ORF">HMSLTHF_17690</name>
    <name evidence="14" type="ORF">SAMN04490369_101624</name>
    <name evidence="15" type="ORF">SAMN05878438_1474</name>
</gene>
<accession>A0A1N6CNF8</accession>
<feature type="binding site" evidence="10">
    <location>
        <position position="201"/>
    </location>
    <ligand>
        <name>substrate</name>
    </ligand>
</feature>
<evidence type="ECO:0000256" key="6">
    <source>
        <dbReference type="ARBA" id="ARBA00022801"/>
    </source>
</evidence>
<evidence type="ECO:0000313" key="13">
    <source>
        <dbReference type="EMBL" id="BCB70260.1"/>
    </source>
</evidence>
<dbReference type="Proteomes" id="UP000185024">
    <property type="component" value="Unassembled WGS sequence"/>
</dbReference>
<dbReference type="PANTHER" id="PTHR34990">
    <property type="entry name" value="UDP-2,3-DIACYLGLUCOSAMINE HYDROLASE-RELATED"/>
    <property type="match status" value="1"/>
</dbReference>
<evidence type="ECO:0000256" key="1">
    <source>
        <dbReference type="ARBA" id="ARBA00022475"/>
    </source>
</evidence>
<evidence type="ECO:0000313" key="19">
    <source>
        <dbReference type="Proteomes" id="UP000503197"/>
    </source>
</evidence>
<evidence type="ECO:0000256" key="3">
    <source>
        <dbReference type="ARBA" id="ARBA00022519"/>
    </source>
</evidence>
<dbReference type="InterPro" id="IPR029052">
    <property type="entry name" value="Metallo-depent_PP-like"/>
</dbReference>
<feature type="domain" description="Calcineurin-like phosphoesterase" evidence="11">
    <location>
        <begin position="1"/>
        <end position="205"/>
    </location>
</feature>
<feature type="binding site" evidence="10">
    <location>
        <position position="10"/>
    </location>
    <ligand>
        <name>Mn(2+)</name>
        <dbReference type="ChEBI" id="CHEBI:29035"/>
        <label>1</label>
    </ligand>
</feature>
<dbReference type="CDD" id="cd07398">
    <property type="entry name" value="MPP_YbbF-LpxH"/>
    <property type="match status" value="1"/>
</dbReference>
<evidence type="ECO:0000313" key="12">
    <source>
        <dbReference type="EMBL" id="BCA91994.1"/>
    </source>
</evidence>
<dbReference type="Pfam" id="PF00149">
    <property type="entry name" value="Metallophos"/>
    <property type="match status" value="1"/>
</dbReference>
<dbReference type="Proteomes" id="UP000503197">
    <property type="component" value="Chromosome"/>
</dbReference>
<keyword evidence="9 10" id="KW-0464">Manganese</keyword>
<dbReference type="PANTHER" id="PTHR34990:SF1">
    <property type="entry name" value="UDP-2,3-DIACYLGLUCOSAMINE HYDROLASE"/>
    <property type="match status" value="1"/>
</dbReference>
<dbReference type="InterPro" id="IPR010138">
    <property type="entry name" value="UDP-diacylglucosamine_Hdrlase"/>
</dbReference>
<reference evidence="15 16" key="2">
    <citation type="submission" date="2016-11" db="EMBL/GenBank/DDBJ databases">
        <authorList>
            <person name="Jaros S."/>
            <person name="Januszkiewicz K."/>
            <person name="Wedrychowicz H."/>
        </authorList>
    </citation>
    <scope>NUCLEOTIDE SEQUENCE [LARGE SCALE GENOMIC DNA]</scope>
    <source>
        <strain evidence="15 16">ACAM 239</strain>
    </source>
</reference>
<dbReference type="EMBL" id="AP022821">
    <property type="protein sequence ID" value="BCA91994.1"/>
    <property type="molecule type" value="Genomic_DNA"/>
</dbReference>
<dbReference type="AlphaFoldDB" id="A0A1N6CNF8"/>
<comment type="pathway">
    <text evidence="10">Glycolipid biosynthesis; lipid IV(A) biosynthesis; lipid IV(A) from (3R)-3-hydroxytetradecanoyl-[acyl-carrier-protein] and UDP-N-acetyl-alpha-D-glucosamine: step 4/6.</text>
</comment>
<keyword evidence="5 10" id="KW-0479">Metal-binding</keyword>
<feature type="binding site" evidence="10">
    <location>
        <position position="41"/>
    </location>
    <ligand>
        <name>Mn(2+)</name>
        <dbReference type="ChEBI" id="CHEBI:29035"/>
        <label>2</label>
    </ligand>
</feature>
<evidence type="ECO:0000313" key="16">
    <source>
        <dbReference type="Proteomes" id="UP000185024"/>
    </source>
</evidence>
<keyword evidence="3 10" id="KW-0997">Cell inner membrane</keyword>
<dbReference type="GO" id="GO:0009245">
    <property type="term" value="P:lipid A biosynthetic process"/>
    <property type="evidence" value="ECO:0007669"/>
    <property type="project" value="UniProtKB-UniRule"/>
</dbReference>
<reference evidence="14 17" key="1">
    <citation type="submission" date="2016-10" db="EMBL/GenBank/DDBJ databases">
        <authorList>
            <person name="de Groot N.N."/>
        </authorList>
    </citation>
    <scope>NUCLEOTIDE SEQUENCE [LARGE SCALE GENOMIC DNA]</scope>
    <source>
        <strain evidence="14 17">558</strain>
    </source>
</reference>
<evidence type="ECO:0000256" key="2">
    <source>
        <dbReference type="ARBA" id="ARBA00022516"/>
    </source>
</evidence>
<name>A0A1N6CNF8_9GAMM</name>
<keyword evidence="18" id="KW-1185">Reference proteome</keyword>
<comment type="cofactor">
    <cofactor evidence="10">
        <name>Mn(2+)</name>
        <dbReference type="ChEBI" id="CHEBI:29035"/>
    </cofactor>
    <text evidence="10">Binds 2 Mn(2+) ions per subunit in a binuclear metal center.</text>
</comment>
<evidence type="ECO:0000256" key="9">
    <source>
        <dbReference type="ARBA" id="ARBA00023211"/>
    </source>
</evidence>
<comment type="subcellular location">
    <subcellularLocation>
        <location evidence="10">Cell inner membrane</location>
        <topology evidence="10">Peripheral membrane protein</topology>
        <orientation evidence="10">Cytoplasmic side</orientation>
    </subcellularLocation>
</comment>
<evidence type="ECO:0000256" key="5">
    <source>
        <dbReference type="ARBA" id="ARBA00022723"/>
    </source>
</evidence>
<dbReference type="EMBL" id="AP022869">
    <property type="protein sequence ID" value="BCB70260.1"/>
    <property type="molecule type" value="Genomic_DNA"/>
</dbReference>
<protein>
    <recommendedName>
        <fullName evidence="10">UDP-2,3-diacylglucosamine hydrolase</fullName>
        <ecNumber evidence="10">3.6.1.54</ecNumber>
    </recommendedName>
    <alternativeName>
        <fullName evidence="10">UDP-2,3-diacylglucosamine diphosphatase</fullName>
    </alternativeName>
</protein>
<dbReference type="STRING" id="77097.SAMN04490369_101624"/>
<feature type="binding site" evidence="10">
    <location>
        <position position="203"/>
    </location>
    <ligand>
        <name>Mn(2+)</name>
        <dbReference type="ChEBI" id="CHEBI:29035"/>
        <label>1</label>
    </ligand>
</feature>
<accession>A0A1H8HPG1</accession>
<feature type="binding site" evidence="10">
    <location>
        <position position="170"/>
    </location>
    <ligand>
        <name>substrate</name>
    </ligand>
</feature>
<feature type="binding site" evidence="10">
    <location>
        <position position="120"/>
    </location>
    <ligand>
        <name>Mn(2+)</name>
        <dbReference type="ChEBI" id="CHEBI:29035"/>
        <label>2</label>
    </ligand>
</feature>
<feature type="binding site" evidence="10">
    <location>
        <position position="8"/>
    </location>
    <ligand>
        <name>Mn(2+)</name>
        <dbReference type="ChEBI" id="CHEBI:29035"/>
        <label>1</label>
    </ligand>
</feature>
<feature type="binding site" evidence="10">
    <location>
        <position position="201"/>
    </location>
    <ligand>
        <name>Mn(2+)</name>
        <dbReference type="ChEBI" id="CHEBI:29035"/>
        <label>2</label>
    </ligand>
</feature>
<dbReference type="HAMAP" id="MF_00575">
    <property type="entry name" value="LpxH"/>
    <property type="match status" value="1"/>
</dbReference>
<sequence>MRTLLIADMHLSNDTPELNQGFYRYLEHTAKGAEDLYILGDLFDAWIGDDLLDTPHPLSGVAHEVIKRLRALSDAGTSIFFIHGNRDFLIGERFINACQATLLPDSEQVELQGVAAVILHGDSLCTKDEAYMAFRAQSRHPEWQAQILAMPLEQRLELAKSLRMQSGDANANKAEAIMDVTHAEVVTTMQRHGVNIMIHGHTHRPKVHDLTVEDVPAKRFVLGDWDSEHGWDIVVEHSSERHPEPVLRQFSLIQPPGSDSESH</sequence>
<dbReference type="GO" id="GO:0005737">
    <property type="term" value="C:cytoplasm"/>
    <property type="evidence" value="ECO:0007669"/>
    <property type="project" value="InterPro"/>
</dbReference>
<reference evidence="12 19" key="3">
    <citation type="submission" date="2020-02" db="EMBL/GenBank/DDBJ databases">
        <title>Complete Genome Sequence of Halomonas meridiana strain BAA-801, Isolated from Deep Sea Thermal Vent.</title>
        <authorList>
            <person name="Takahashi Y."/>
            <person name="Takahashi H."/>
            <person name="Galipon J."/>
            <person name="Arakawa K."/>
        </authorList>
    </citation>
    <scope>NUCLEOTIDE SEQUENCE [LARGE SCALE GENOMIC DNA]</scope>
    <source>
        <strain evidence="12 19">Slthf1</strain>
    </source>
</reference>
<keyword evidence="8 10" id="KW-0472">Membrane</keyword>
<feature type="binding site" evidence="10">
    <location>
        <position position="128"/>
    </location>
    <ligand>
        <name>substrate</name>
    </ligand>
</feature>
<reference evidence="13 18" key="4">
    <citation type="submission" date="2020-03" db="EMBL/GenBank/DDBJ databases">
        <title>Complete Genome Sequence of Halomonas meridiana strain Eplume2, isolated from hydrothermal-plume in the north east Pacific Ocean.</title>
        <authorList>
            <person name="Kurihara Y."/>
            <person name="Kawai S."/>
            <person name="Sakai A."/>
            <person name="Galipon J."/>
            <person name="Arakawa K."/>
        </authorList>
    </citation>
    <scope>NUCLEOTIDE SEQUENCE [LARGE SCALE GENOMIC DNA]</scope>
    <source>
        <strain evidence="13 18">Eplume2</strain>
    </source>
</reference>
<evidence type="ECO:0000256" key="7">
    <source>
        <dbReference type="ARBA" id="ARBA00023098"/>
    </source>
</evidence>
<keyword evidence="7 10" id="KW-0443">Lipid metabolism</keyword>
<dbReference type="RefSeq" id="WP_054645075.1">
    <property type="nucleotide sequence ID" value="NZ_AP022821.1"/>
</dbReference>
<evidence type="ECO:0000313" key="17">
    <source>
        <dbReference type="Proteomes" id="UP000199493"/>
    </source>
</evidence>
<dbReference type="EMBL" id="FODB01000016">
    <property type="protein sequence ID" value="SEN57776.1"/>
    <property type="molecule type" value="Genomic_DNA"/>
</dbReference>
<feature type="binding site" evidence="10">
    <location>
        <position position="173"/>
    </location>
    <ligand>
        <name>substrate</name>
    </ligand>
</feature>
<dbReference type="NCBIfam" id="TIGR01854">
    <property type="entry name" value="lipid_A_lpxH"/>
    <property type="match status" value="1"/>
</dbReference>
<dbReference type="GO" id="GO:0019897">
    <property type="term" value="C:extrinsic component of plasma membrane"/>
    <property type="evidence" value="ECO:0007669"/>
    <property type="project" value="UniProtKB-UniRule"/>
</dbReference>
<dbReference type="Gene3D" id="3.60.21.10">
    <property type="match status" value="1"/>
</dbReference>
<dbReference type="Proteomes" id="UP000501053">
    <property type="component" value="Chromosome"/>
</dbReference>
<evidence type="ECO:0000313" key="14">
    <source>
        <dbReference type="EMBL" id="SEN57776.1"/>
    </source>
</evidence>
<dbReference type="GO" id="GO:0008758">
    <property type="term" value="F:UDP-2,3-diacylglucosamine hydrolase activity"/>
    <property type="evidence" value="ECO:0007669"/>
    <property type="project" value="UniProtKB-UniRule"/>
</dbReference>
<evidence type="ECO:0000256" key="8">
    <source>
        <dbReference type="ARBA" id="ARBA00023136"/>
    </source>
</evidence>
<dbReference type="EC" id="3.6.1.54" evidence="10"/>
<evidence type="ECO:0000313" key="15">
    <source>
        <dbReference type="EMBL" id="SIN64247.1"/>
    </source>
</evidence>
<proteinExistence type="inferred from homology"/>
<keyword evidence="2 10" id="KW-0444">Lipid biosynthesis</keyword>
<dbReference type="NCBIfam" id="NF003743">
    <property type="entry name" value="PRK05340.1"/>
    <property type="match status" value="1"/>
</dbReference>
<dbReference type="SUPFAM" id="SSF56300">
    <property type="entry name" value="Metallo-dependent phosphatases"/>
    <property type="match status" value="1"/>
</dbReference>
<dbReference type="GO" id="GO:0030145">
    <property type="term" value="F:manganese ion binding"/>
    <property type="evidence" value="ECO:0007669"/>
    <property type="project" value="UniProtKB-UniRule"/>
</dbReference>
<feature type="binding site" evidence="10">
    <location>
        <position position="41"/>
    </location>
    <ligand>
        <name>Mn(2+)</name>
        <dbReference type="ChEBI" id="CHEBI:29035"/>
        <label>1</label>
    </ligand>
</feature>